<feature type="transmembrane region" description="Helical" evidence="5">
    <location>
        <begin position="113"/>
        <end position="133"/>
    </location>
</feature>
<reference evidence="7" key="1">
    <citation type="submission" date="2016-07" db="EMBL/GenBank/DDBJ databases">
        <authorList>
            <person name="Kauffman K."/>
            <person name="Arevalo P."/>
            <person name="Polz M.F."/>
        </authorList>
    </citation>
    <scope>NUCLEOTIDE SEQUENCE</scope>
    <source>
        <strain evidence="7">10N.222.46.E12</strain>
    </source>
</reference>
<feature type="transmembrane region" description="Helical" evidence="5">
    <location>
        <begin position="88"/>
        <end position="106"/>
    </location>
</feature>
<evidence type="ECO:0000256" key="2">
    <source>
        <dbReference type="ARBA" id="ARBA00022692"/>
    </source>
</evidence>
<feature type="domain" description="O-antigen ligase-related" evidence="6">
    <location>
        <begin position="177"/>
        <end position="334"/>
    </location>
</feature>
<dbReference type="RefSeq" id="WP_102270330.1">
    <property type="nucleotide sequence ID" value="NZ_JAJGZI010000016.1"/>
</dbReference>
<evidence type="ECO:0000313" key="7">
    <source>
        <dbReference type="EMBL" id="PMP29502.1"/>
    </source>
</evidence>
<dbReference type="InterPro" id="IPR007016">
    <property type="entry name" value="O-antigen_ligase-rel_domated"/>
</dbReference>
<sequence length="399" mass="45546">MNIINRKQIYTALLLLPYFFAVTGMLVLDSGDKKMIPLFLISIIVSILVFKKETILNNIQSPFVWLIGISCIYTVFSYYYHGASSRELRSLIGVTLFLIAFPYQMLTQKVIQWVVLIGSFVVCINSIYFNFYMGVSRDAGYINPIPYATACALLSVVAFSLLIEASKTKEKAMLSIAFLLSLPPIISSETRGVWLALTISLFIICLIKCVQKAPTKKQLISILFITTLSFSFGSYLFKERITERYERTVYEIQKIQSGNYKTSIGQRLQLWQLAPQLIEKRPILGYGSETPQLLKERREKKEISKTTYRLASHHYHNQFINKMVKSGIIGLILTLGFLIYPLMTLKHLNSTDKYLKIGLVSLFFVAGLTDVPFNHPQPLMLYLLFLVPICSRCKRVSND</sequence>
<evidence type="ECO:0000256" key="5">
    <source>
        <dbReference type="SAM" id="Phobius"/>
    </source>
</evidence>
<feature type="transmembrane region" description="Helical" evidence="5">
    <location>
        <begin position="9"/>
        <end position="28"/>
    </location>
</feature>
<dbReference type="GO" id="GO:0016874">
    <property type="term" value="F:ligase activity"/>
    <property type="evidence" value="ECO:0007669"/>
    <property type="project" value="UniProtKB-KW"/>
</dbReference>
<dbReference type="InterPro" id="IPR051533">
    <property type="entry name" value="WaaL-like"/>
</dbReference>
<feature type="transmembrane region" description="Helical" evidence="5">
    <location>
        <begin position="145"/>
        <end position="163"/>
    </location>
</feature>
<keyword evidence="7" id="KW-0436">Ligase</keyword>
<comment type="caution">
    <text evidence="7">The sequence shown here is derived from an EMBL/GenBank/DDBJ whole genome shotgun (WGS) entry which is preliminary data.</text>
</comment>
<keyword evidence="3 5" id="KW-1133">Transmembrane helix</keyword>
<feature type="transmembrane region" description="Helical" evidence="5">
    <location>
        <begin position="323"/>
        <end position="342"/>
    </location>
</feature>
<gene>
    <name evidence="7" type="ORF">BCS90_16730</name>
</gene>
<dbReference type="AlphaFoldDB" id="A0A7Z1S2K9"/>
<dbReference type="GO" id="GO:0016020">
    <property type="term" value="C:membrane"/>
    <property type="evidence" value="ECO:0007669"/>
    <property type="project" value="UniProtKB-SubCell"/>
</dbReference>
<protein>
    <submittedName>
        <fullName evidence="7">O-antigen ligase</fullName>
    </submittedName>
</protein>
<feature type="transmembrane region" description="Helical" evidence="5">
    <location>
        <begin position="63"/>
        <end position="82"/>
    </location>
</feature>
<proteinExistence type="predicted"/>
<accession>A0A7Z1S2K9</accession>
<name>A0A7Z1S2K9_9VIBR</name>
<keyword evidence="2 5" id="KW-0812">Transmembrane</keyword>
<feature type="transmembrane region" description="Helical" evidence="5">
    <location>
        <begin position="219"/>
        <end position="237"/>
    </location>
</feature>
<evidence type="ECO:0000259" key="6">
    <source>
        <dbReference type="Pfam" id="PF04932"/>
    </source>
</evidence>
<evidence type="ECO:0000256" key="1">
    <source>
        <dbReference type="ARBA" id="ARBA00004141"/>
    </source>
</evidence>
<organism evidence="7">
    <name type="scientific">Vibrio cyclitrophicus</name>
    <dbReference type="NCBI Taxonomy" id="47951"/>
    <lineage>
        <taxon>Bacteria</taxon>
        <taxon>Pseudomonadati</taxon>
        <taxon>Pseudomonadota</taxon>
        <taxon>Gammaproteobacteria</taxon>
        <taxon>Vibrionales</taxon>
        <taxon>Vibrionaceae</taxon>
        <taxon>Vibrio</taxon>
    </lineage>
</organism>
<evidence type="ECO:0000256" key="3">
    <source>
        <dbReference type="ARBA" id="ARBA00022989"/>
    </source>
</evidence>
<dbReference type="PANTHER" id="PTHR37422:SF17">
    <property type="entry name" value="O-ANTIGEN LIGASE"/>
    <property type="match status" value="1"/>
</dbReference>
<dbReference type="EMBL" id="MDBS01000026">
    <property type="protein sequence ID" value="PMP29502.1"/>
    <property type="molecule type" value="Genomic_DNA"/>
</dbReference>
<feature type="transmembrane region" description="Helical" evidence="5">
    <location>
        <begin position="192"/>
        <end position="210"/>
    </location>
</feature>
<feature type="transmembrane region" description="Helical" evidence="5">
    <location>
        <begin position="34"/>
        <end position="51"/>
    </location>
</feature>
<keyword evidence="4 5" id="KW-0472">Membrane</keyword>
<comment type="subcellular location">
    <subcellularLocation>
        <location evidence="1">Membrane</location>
        <topology evidence="1">Multi-pass membrane protein</topology>
    </subcellularLocation>
</comment>
<reference evidence="7" key="2">
    <citation type="journal article" date="2018" name="Nature">
        <title>A major lineage of non-tailed dsDNA viruses as unrecognized killers of marine bacteria.</title>
        <authorList>
            <person name="Kauffman K.M."/>
            <person name="Hussain F.A."/>
            <person name="Yang J."/>
            <person name="Arevalo P."/>
            <person name="Brown J.M."/>
            <person name="Chang W.K."/>
            <person name="VanInsberghe D."/>
            <person name="Elsherbini J."/>
            <person name="Sharma R.S."/>
            <person name="Cutler M.B."/>
            <person name="Kelly L."/>
            <person name="Polz M.F."/>
        </authorList>
    </citation>
    <scope>NUCLEOTIDE SEQUENCE</scope>
    <source>
        <strain evidence="7">10N.222.46.E12</strain>
    </source>
</reference>
<dbReference type="Pfam" id="PF04932">
    <property type="entry name" value="Wzy_C"/>
    <property type="match status" value="1"/>
</dbReference>
<dbReference type="PANTHER" id="PTHR37422">
    <property type="entry name" value="TEICHURONIC ACID BIOSYNTHESIS PROTEIN TUAE"/>
    <property type="match status" value="1"/>
</dbReference>
<evidence type="ECO:0000256" key="4">
    <source>
        <dbReference type="ARBA" id="ARBA00023136"/>
    </source>
</evidence>